<dbReference type="GO" id="GO:0004303">
    <property type="term" value="F:estradiol 17-beta-dehydrogenase [NAD(P)+] activity"/>
    <property type="evidence" value="ECO:0007669"/>
    <property type="project" value="TreeGrafter"/>
</dbReference>
<evidence type="ECO:0000313" key="2">
    <source>
        <dbReference type="EMBL" id="KFM65328.1"/>
    </source>
</evidence>
<protein>
    <submittedName>
        <fullName evidence="2">3-hydroxyacyl-CoA dehydrogenase type-2</fullName>
    </submittedName>
</protein>
<evidence type="ECO:0000313" key="3">
    <source>
        <dbReference type="Proteomes" id="UP000054359"/>
    </source>
</evidence>
<dbReference type="PRINTS" id="PR00080">
    <property type="entry name" value="SDRFAMILY"/>
</dbReference>
<feature type="non-terminal residue" evidence="2">
    <location>
        <position position="130"/>
    </location>
</feature>
<dbReference type="GO" id="GO:0005739">
    <property type="term" value="C:mitochondrion"/>
    <property type="evidence" value="ECO:0007669"/>
    <property type="project" value="TreeGrafter"/>
</dbReference>
<dbReference type="Gene3D" id="3.40.50.720">
    <property type="entry name" value="NAD(P)-binding Rossmann-like Domain"/>
    <property type="match status" value="1"/>
</dbReference>
<proteinExistence type="predicted"/>
<dbReference type="GO" id="GO:0008209">
    <property type="term" value="P:androgen metabolic process"/>
    <property type="evidence" value="ECO:0007669"/>
    <property type="project" value="TreeGrafter"/>
</dbReference>
<dbReference type="SUPFAM" id="SSF51735">
    <property type="entry name" value="NAD(P)-binding Rossmann-fold domains"/>
    <property type="match status" value="1"/>
</dbReference>
<dbReference type="InterPro" id="IPR002347">
    <property type="entry name" value="SDR_fam"/>
</dbReference>
<dbReference type="GO" id="GO:0006631">
    <property type="term" value="P:fatty acid metabolic process"/>
    <property type="evidence" value="ECO:0007669"/>
    <property type="project" value="TreeGrafter"/>
</dbReference>
<dbReference type="Proteomes" id="UP000054359">
    <property type="component" value="Unassembled WGS sequence"/>
</dbReference>
<dbReference type="OMA" id="LMNENEP"/>
<dbReference type="PANTHER" id="PTHR43658">
    <property type="entry name" value="SHORT-CHAIN DEHYDROGENASE/REDUCTASE"/>
    <property type="match status" value="1"/>
</dbReference>
<dbReference type="OrthoDB" id="1274115at2759"/>
<organism evidence="2 3">
    <name type="scientific">Stegodyphus mimosarum</name>
    <name type="common">African social velvet spider</name>
    <dbReference type="NCBI Taxonomy" id="407821"/>
    <lineage>
        <taxon>Eukaryota</taxon>
        <taxon>Metazoa</taxon>
        <taxon>Ecdysozoa</taxon>
        <taxon>Arthropoda</taxon>
        <taxon>Chelicerata</taxon>
        <taxon>Arachnida</taxon>
        <taxon>Araneae</taxon>
        <taxon>Araneomorphae</taxon>
        <taxon>Entelegynae</taxon>
        <taxon>Eresoidea</taxon>
        <taxon>Eresidae</taxon>
        <taxon>Stegodyphus</taxon>
    </lineage>
</organism>
<dbReference type="InterPro" id="IPR020904">
    <property type="entry name" value="Sc_DH/Rdtase_CS"/>
</dbReference>
<sequence length="130" mass="14025">MAKNKPDEDGQKGVVINISSLAAFDGAQETSCYSASKAGLVGMTLPLARDLACEGIRCCTIAPGVFDTPLCKFVPEEDLKEILKRVPFPHRIGKPDEVAHLVQAIIENPMLNGCTIRIDAAVRLGFSRKD</sequence>
<dbReference type="EMBL" id="KK115519">
    <property type="protein sequence ID" value="KFM65328.1"/>
    <property type="molecule type" value="Genomic_DNA"/>
</dbReference>
<dbReference type="PRINTS" id="PR00081">
    <property type="entry name" value="GDHRDH"/>
</dbReference>
<keyword evidence="1" id="KW-0560">Oxidoreductase</keyword>
<reference evidence="2 3" key="1">
    <citation type="submission" date="2013-11" db="EMBL/GenBank/DDBJ databases">
        <title>Genome sequencing of Stegodyphus mimosarum.</title>
        <authorList>
            <person name="Bechsgaard J."/>
        </authorList>
    </citation>
    <scope>NUCLEOTIDE SEQUENCE [LARGE SCALE GENOMIC DNA]</scope>
</reference>
<gene>
    <name evidence="2" type="ORF">X975_04482</name>
</gene>
<dbReference type="PANTHER" id="PTHR43658:SF8">
    <property type="entry name" value="17-BETA-HYDROXYSTEROID DEHYDROGENASE 14-RELATED"/>
    <property type="match status" value="1"/>
</dbReference>
<dbReference type="Pfam" id="PF13561">
    <property type="entry name" value="adh_short_C2"/>
    <property type="match status" value="1"/>
</dbReference>
<dbReference type="AlphaFoldDB" id="A0A087TJN9"/>
<dbReference type="PROSITE" id="PS00061">
    <property type="entry name" value="ADH_SHORT"/>
    <property type="match status" value="1"/>
</dbReference>
<dbReference type="GO" id="GO:0008210">
    <property type="term" value="P:estrogen metabolic process"/>
    <property type="evidence" value="ECO:0007669"/>
    <property type="project" value="TreeGrafter"/>
</dbReference>
<keyword evidence="3" id="KW-1185">Reference proteome</keyword>
<name>A0A087TJN9_STEMI</name>
<dbReference type="InterPro" id="IPR036291">
    <property type="entry name" value="NAD(P)-bd_dom_sf"/>
</dbReference>
<evidence type="ECO:0000256" key="1">
    <source>
        <dbReference type="ARBA" id="ARBA00023002"/>
    </source>
</evidence>
<dbReference type="STRING" id="407821.A0A087TJN9"/>
<accession>A0A087TJN9</accession>